<evidence type="ECO:0000256" key="6">
    <source>
        <dbReference type="SAM" id="SignalP"/>
    </source>
</evidence>
<dbReference type="SUPFAM" id="SSF53850">
    <property type="entry name" value="Periplasmic binding protein-like II"/>
    <property type="match status" value="1"/>
</dbReference>
<evidence type="ECO:0000313" key="8">
    <source>
        <dbReference type="Proteomes" id="UP000677305"/>
    </source>
</evidence>
<keyword evidence="5" id="KW-0449">Lipoprotein</keyword>
<dbReference type="RefSeq" id="WP_212693597.1">
    <property type="nucleotide sequence ID" value="NZ_CP058561.1"/>
</dbReference>
<evidence type="ECO:0000256" key="1">
    <source>
        <dbReference type="ARBA" id="ARBA00022475"/>
    </source>
</evidence>
<gene>
    <name evidence="7" type="ORF">HYG85_11870</name>
</gene>
<evidence type="ECO:0000256" key="2">
    <source>
        <dbReference type="ARBA" id="ARBA00022729"/>
    </source>
</evidence>
<name>A0A8J8MAU5_9FIRM</name>
<dbReference type="AlphaFoldDB" id="A0A8J8MAU5"/>
<evidence type="ECO:0000256" key="5">
    <source>
        <dbReference type="ARBA" id="ARBA00023288"/>
    </source>
</evidence>
<dbReference type="Gene3D" id="3.40.190.10">
    <property type="entry name" value="Periplasmic binding protein-like II"/>
    <property type="match status" value="2"/>
</dbReference>
<evidence type="ECO:0000256" key="4">
    <source>
        <dbReference type="ARBA" id="ARBA00023139"/>
    </source>
</evidence>
<organism evidence="7 8">
    <name type="scientific">Vallitalea guaymasensis</name>
    <dbReference type="NCBI Taxonomy" id="1185412"/>
    <lineage>
        <taxon>Bacteria</taxon>
        <taxon>Bacillati</taxon>
        <taxon>Bacillota</taxon>
        <taxon>Clostridia</taxon>
        <taxon>Lachnospirales</taxon>
        <taxon>Vallitaleaceae</taxon>
        <taxon>Vallitalea</taxon>
    </lineage>
</organism>
<keyword evidence="1" id="KW-1003">Cell membrane</keyword>
<dbReference type="Pfam" id="PF01547">
    <property type="entry name" value="SBP_bac_1"/>
    <property type="match status" value="1"/>
</dbReference>
<sequence>MKKKLISFTLLVTLIFTLTLTGCGGKKGGQNDVTTATNIEENFNEEGLPIVNEPVTIKMASSKKPYVRPFDELKFFQELEEKTNVKIEWDLSPGEGWTEKKNLIFASNDLPDAFYGSWVLSDDEVLRYGLQGLLIPLEDLIEKHAPNVKKMFEDYPEYKKMLTAPDGHIYSLPRLDESSPLTNDVLMINKTWLDKVGKPIPTTTDEFYEVLKAFKEHNDLNGNGMDDEIPFTFRGSHHISGIYSLMGSFGILDNSKKIAVVNDKIEFIAIKPEYKEAVKYFHKLFTEELADEEAFTQDGSVYSAKVSRTKSEEQIIGALTGWGLVQTFGDRNENYVVIPPLKGPKGHQMWNKRDGTFSKCSFVITSACKNPEIAMRWANEHYESDIAYQEYYGLFDVAIKKNDEGKIEFIQPPEGKNLSNLRHEQSPGQNGMHFLTKDMVQNIKYSEKDIEKKECDKMYKPYVVDTNYPQIYMTIEENEELATIKTDVINYVKEMTAKWMMNGGIDEEWDTYIKKLKQMKMEKMITIYQNAYDRYISSK</sequence>
<feature type="signal peptide" evidence="6">
    <location>
        <begin position="1"/>
        <end position="21"/>
    </location>
</feature>
<dbReference type="PROSITE" id="PS51257">
    <property type="entry name" value="PROKAR_LIPOPROTEIN"/>
    <property type="match status" value="1"/>
</dbReference>
<accession>A0A8J8MAU5</accession>
<keyword evidence="8" id="KW-1185">Reference proteome</keyword>
<evidence type="ECO:0000313" key="7">
    <source>
        <dbReference type="EMBL" id="QUH29564.1"/>
    </source>
</evidence>
<evidence type="ECO:0000256" key="3">
    <source>
        <dbReference type="ARBA" id="ARBA00023136"/>
    </source>
</evidence>
<feature type="chain" id="PRO_5039040765" evidence="6">
    <location>
        <begin position="22"/>
        <end position="539"/>
    </location>
</feature>
<proteinExistence type="predicted"/>
<protein>
    <submittedName>
        <fullName evidence="7">Extracellular solute-binding protein</fullName>
    </submittedName>
</protein>
<keyword evidence="3" id="KW-0472">Membrane</keyword>
<dbReference type="PANTHER" id="PTHR43649:SF33">
    <property type="entry name" value="POLYGALACTURONAN_RHAMNOGALACTURONAN-BINDING PROTEIN YTCQ"/>
    <property type="match status" value="1"/>
</dbReference>
<dbReference type="InterPro" id="IPR006059">
    <property type="entry name" value="SBP"/>
</dbReference>
<reference evidence="7 8" key="1">
    <citation type="submission" date="2020-07" db="EMBL/GenBank/DDBJ databases">
        <title>Vallitalea guaymasensis genome.</title>
        <authorList>
            <person name="Postec A."/>
        </authorList>
    </citation>
    <scope>NUCLEOTIDE SEQUENCE [LARGE SCALE GENOMIC DNA]</scope>
    <source>
        <strain evidence="7 8">Ra1766G1</strain>
    </source>
</reference>
<keyword evidence="2 6" id="KW-0732">Signal</keyword>
<dbReference type="InterPro" id="IPR050490">
    <property type="entry name" value="Bact_solute-bd_prot1"/>
</dbReference>
<keyword evidence="4" id="KW-0564">Palmitate</keyword>
<dbReference type="PANTHER" id="PTHR43649">
    <property type="entry name" value="ARABINOSE-BINDING PROTEIN-RELATED"/>
    <property type="match status" value="1"/>
</dbReference>
<dbReference type="Proteomes" id="UP000677305">
    <property type="component" value="Chromosome"/>
</dbReference>
<dbReference type="KEGG" id="vgu:HYG85_11870"/>
<dbReference type="EMBL" id="CP058561">
    <property type="protein sequence ID" value="QUH29564.1"/>
    <property type="molecule type" value="Genomic_DNA"/>
</dbReference>